<dbReference type="AlphaFoldDB" id="A0A5R9E368"/>
<organism evidence="2 3">
    <name type="scientific">Streptomyces marianii</name>
    <dbReference type="NCBI Taxonomy" id="1817406"/>
    <lineage>
        <taxon>Bacteria</taxon>
        <taxon>Bacillati</taxon>
        <taxon>Actinomycetota</taxon>
        <taxon>Actinomycetes</taxon>
        <taxon>Kitasatosporales</taxon>
        <taxon>Streptomycetaceae</taxon>
        <taxon>Streptomyces</taxon>
    </lineage>
</organism>
<comment type="caution">
    <text evidence="2">The sequence shown here is derived from an EMBL/GenBank/DDBJ whole genome shotgun (WGS) entry which is preliminary data.</text>
</comment>
<protein>
    <submittedName>
        <fullName evidence="2">Uncharacterized protein</fullName>
    </submittedName>
</protein>
<sequence>MPPSEHGTQSRPKPSSRPSPAAFSMRDLLASCAAASAVSTPPRDRGESVPAGDSPVEREPHRDAA</sequence>
<accession>A0A5R9E368</accession>
<feature type="compositionally biased region" description="Basic and acidic residues" evidence="1">
    <location>
        <begin position="55"/>
        <end position="65"/>
    </location>
</feature>
<name>A0A5R9E368_9ACTN</name>
<feature type="region of interest" description="Disordered" evidence="1">
    <location>
        <begin position="1"/>
        <end position="65"/>
    </location>
</feature>
<dbReference type="EMBL" id="VAWE01000001">
    <property type="protein sequence ID" value="TLQ44236.1"/>
    <property type="molecule type" value="Genomic_DNA"/>
</dbReference>
<dbReference type="RefSeq" id="WP_138053633.1">
    <property type="nucleotide sequence ID" value="NZ_VAWE01000001.1"/>
</dbReference>
<evidence type="ECO:0000256" key="1">
    <source>
        <dbReference type="SAM" id="MobiDB-lite"/>
    </source>
</evidence>
<gene>
    <name evidence="2" type="ORF">FEF34_14885</name>
</gene>
<evidence type="ECO:0000313" key="2">
    <source>
        <dbReference type="EMBL" id="TLQ44236.1"/>
    </source>
</evidence>
<dbReference type="Proteomes" id="UP000305921">
    <property type="component" value="Unassembled WGS sequence"/>
</dbReference>
<proteinExistence type="predicted"/>
<feature type="compositionally biased region" description="Low complexity" evidence="1">
    <location>
        <begin position="30"/>
        <end position="39"/>
    </location>
</feature>
<evidence type="ECO:0000313" key="3">
    <source>
        <dbReference type="Proteomes" id="UP000305921"/>
    </source>
</evidence>
<feature type="compositionally biased region" description="Low complexity" evidence="1">
    <location>
        <begin position="10"/>
        <end position="20"/>
    </location>
</feature>
<keyword evidence="3" id="KW-1185">Reference proteome</keyword>
<reference evidence="2 3" key="1">
    <citation type="submission" date="2019-05" db="EMBL/GenBank/DDBJ databases">
        <title>Streptomyces marianii sp. nov., a novel marine actinomycete from southern coast of India.</title>
        <authorList>
            <person name="Iniyan A.M."/>
            <person name="Wink J."/>
            <person name="Ramprasad E."/>
            <person name="Ramana C.V."/>
            <person name="Bunk B."/>
            <person name="Sproer C."/>
            <person name="Joseph F.-J.R.S."/>
            <person name="Vincent S.G.P."/>
        </authorList>
    </citation>
    <scope>NUCLEOTIDE SEQUENCE [LARGE SCALE GENOMIC DNA]</scope>
    <source>
        <strain evidence="2 3">ICN19</strain>
    </source>
</reference>